<dbReference type="GO" id="GO:0008270">
    <property type="term" value="F:zinc ion binding"/>
    <property type="evidence" value="ECO:0007669"/>
    <property type="project" value="UniProtKB-KW"/>
</dbReference>
<dbReference type="GO" id="GO:0000724">
    <property type="term" value="P:double-strand break repair via homologous recombination"/>
    <property type="evidence" value="ECO:0007669"/>
    <property type="project" value="InterPro"/>
</dbReference>
<dbReference type="OrthoDB" id="756301at2759"/>
<dbReference type="GO" id="GO:0016925">
    <property type="term" value="P:protein sumoylation"/>
    <property type="evidence" value="ECO:0007669"/>
    <property type="project" value="UniProtKB-UniPathway"/>
</dbReference>
<gene>
    <name evidence="11" type="ORF">CXQ85_000954</name>
</gene>
<dbReference type="PANTHER" id="PTHR21330">
    <property type="entry name" value="E3 SUMO-PROTEIN LIGASE NSE2"/>
    <property type="match status" value="1"/>
</dbReference>
<dbReference type="GO" id="GO:0030915">
    <property type="term" value="C:Smc5-Smc6 complex"/>
    <property type="evidence" value="ECO:0007669"/>
    <property type="project" value="InterPro"/>
</dbReference>
<proteinExistence type="inferred from homology"/>
<evidence type="ECO:0000256" key="9">
    <source>
        <dbReference type="ARBA" id="ARBA00023242"/>
    </source>
</evidence>
<dbReference type="UniPathway" id="UPA00886"/>
<dbReference type="SUPFAM" id="SSF57850">
    <property type="entry name" value="RING/U-box"/>
    <property type="match status" value="1"/>
</dbReference>
<evidence type="ECO:0000256" key="7">
    <source>
        <dbReference type="ARBA" id="ARBA00022786"/>
    </source>
</evidence>
<dbReference type="AlphaFoldDB" id="A0A2V1AP09"/>
<dbReference type="Pfam" id="PF11789">
    <property type="entry name" value="zf-Nse"/>
    <property type="match status" value="1"/>
</dbReference>
<dbReference type="InterPro" id="IPR026846">
    <property type="entry name" value="Nse2(Mms21)"/>
</dbReference>
<evidence type="ECO:0000256" key="2">
    <source>
        <dbReference type="ARBA" id="ARBA00004718"/>
    </source>
</evidence>
<evidence type="ECO:0000256" key="5">
    <source>
        <dbReference type="ARBA" id="ARBA00022723"/>
    </source>
</evidence>
<dbReference type="RefSeq" id="XP_025339611.1">
    <property type="nucleotide sequence ID" value="XM_025484680.1"/>
</dbReference>
<comment type="subcellular location">
    <subcellularLocation>
        <location evidence="1">Nucleus</location>
    </subcellularLocation>
</comment>
<keyword evidence="12" id="KW-1185">Reference proteome</keyword>
<comment type="similarity">
    <text evidence="3">Belongs to the NSE2 family.</text>
</comment>
<dbReference type="EMBL" id="PKFO01000001">
    <property type="protein sequence ID" value="PVH18671.1"/>
    <property type="molecule type" value="Genomic_DNA"/>
</dbReference>
<evidence type="ECO:0000256" key="3">
    <source>
        <dbReference type="ARBA" id="ARBA00008212"/>
    </source>
</evidence>
<evidence type="ECO:0000256" key="4">
    <source>
        <dbReference type="ARBA" id="ARBA00022679"/>
    </source>
</evidence>
<evidence type="ECO:0000313" key="12">
    <source>
        <dbReference type="Proteomes" id="UP000244309"/>
    </source>
</evidence>
<dbReference type="InterPro" id="IPR013083">
    <property type="entry name" value="Znf_RING/FYVE/PHD"/>
</dbReference>
<evidence type="ECO:0000256" key="8">
    <source>
        <dbReference type="ARBA" id="ARBA00022833"/>
    </source>
</evidence>
<keyword evidence="4" id="KW-0808">Transferase</keyword>
<dbReference type="GO" id="GO:0005634">
    <property type="term" value="C:nucleus"/>
    <property type="evidence" value="ECO:0007669"/>
    <property type="project" value="UniProtKB-SubCell"/>
</dbReference>
<dbReference type="Proteomes" id="UP000244309">
    <property type="component" value="Unassembled WGS sequence"/>
</dbReference>
<evidence type="ECO:0000259" key="10">
    <source>
        <dbReference type="Pfam" id="PF11789"/>
    </source>
</evidence>
<dbReference type="Gene3D" id="1.20.120.1010">
    <property type="match status" value="1"/>
</dbReference>
<keyword evidence="9" id="KW-0539">Nucleus</keyword>
<accession>A0A2V1AP09</accession>
<comment type="caution">
    <text evidence="11">The sequence shown here is derived from an EMBL/GenBank/DDBJ whole genome shotgun (WGS) entry which is preliminary data.</text>
</comment>
<evidence type="ECO:0000256" key="1">
    <source>
        <dbReference type="ARBA" id="ARBA00004123"/>
    </source>
</evidence>
<dbReference type="STRING" id="45357.A0A2V1AP09"/>
<comment type="pathway">
    <text evidence="2">Protein modification; protein sumoylation.</text>
</comment>
<dbReference type="CDD" id="cd16651">
    <property type="entry name" value="SPL-RING_NSE2"/>
    <property type="match status" value="1"/>
</dbReference>
<keyword evidence="7" id="KW-0833">Ubl conjugation pathway</keyword>
<protein>
    <recommendedName>
        <fullName evidence="10">SP-RING-type domain-containing protein</fullName>
    </recommendedName>
</protein>
<evidence type="ECO:0000256" key="6">
    <source>
        <dbReference type="ARBA" id="ARBA00022771"/>
    </source>
</evidence>
<keyword evidence="6" id="KW-0863">Zinc-finger</keyword>
<dbReference type="GeneID" id="37006285"/>
<dbReference type="InterPro" id="IPR004181">
    <property type="entry name" value="Znf_MIZ"/>
</dbReference>
<keyword evidence="5" id="KW-0479">Metal-binding</keyword>
<organism evidence="11 12">
    <name type="scientific">Candidozyma haemuli</name>
    <dbReference type="NCBI Taxonomy" id="45357"/>
    <lineage>
        <taxon>Eukaryota</taxon>
        <taxon>Fungi</taxon>
        <taxon>Dikarya</taxon>
        <taxon>Ascomycota</taxon>
        <taxon>Saccharomycotina</taxon>
        <taxon>Pichiomycetes</taxon>
        <taxon>Metschnikowiaceae</taxon>
        <taxon>Candidozyma</taxon>
    </lineage>
</organism>
<dbReference type="GO" id="GO:0061665">
    <property type="term" value="F:SUMO ligase activity"/>
    <property type="evidence" value="ECO:0007669"/>
    <property type="project" value="TreeGrafter"/>
</dbReference>
<dbReference type="Gene3D" id="3.30.40.10">
    <property type="entry name" value="Zinc/RING finger domain, C3HC4 (zinc finger)"/>
    <property type="match status" value="1"/>
</dbReference>
<evidence type="ECO:0000313" key="11">
    <source>
        <dbReference type="EMBL" id="PVH18671.1"/>
    </source>
</evidence>
<feature type="domain" description="SP-RING-type" evidence="10">
    <location>
        <begin position="186"/>
        <end position="243"/>
    </location>
</feature>
<dbReference type="PANTHER" id="PTHR21330:SF1">
    <property type="entry name" value="E3 SUMO-PROTEIN LIGASE NSE2"/>
    <property type="match status" value="1"/>
</dbReference>
<sequence>MGSTETSAKLPDFNSFPDYIPVHPSVKVNTEFGSLLLLREIEEQLSSIQSSAESFIEYASSSPQLAQNEGFKVYSEQMIKSYEKFYLAKVKLQALQSALKNAHRELVDHRRTTLELTLSNYDECKELIRKNFADGFSDDLDELIREKSGARFEELLHRDPSFTFIRNAFFVLQFPEDPLQDEQVDEELAVEGGKISLKDPLSMNYFSDPVVSKRCFHVFERAHIVRQMRVARDEYACPVTGCDQYLSESDLSPDKLMKLRVKVYMGMTKKRDHESVVRI</sequence>
<reference evidence="11 12" key="1">
    <citation type="submission" date="2017-12" db="EMBL/GenBank/DDBJ databases">
        <title>Genome Sequence of a Multidrug-Resistant Candida haemulonii Isolate from a Patient with Chronic Leg Ulcers in Israel.</title>
        <authorList>
            <person name="Chow N.A."/>
            <person name="Gade L."/>
            <person name="Batra D."/>
            <person name="Rowe L.A."/>
            <person name="Ben-Ami R."/>
            <person name="Loparev V.N."/>
            <person name="Litvintseva A.P."/>
        </authorList>
    </citation>
    <scope>NUCLEOTIDE SEQUENCE [LARGE SCALE GENOMIC DNA]</scope>
    <source>
        <strain evidence="11 12">B11899</strain>
    </source>
</reference>
<dbReference type="VEuPathDB" id="FungiDB:CXQ85_000954"/>
<keyword evidence="8" id="KW-0862">Zinc</keyword>
<name>A0A2V1AP09_9ASCO</name>